<dbReference type="GO" id="GO:0020037">
    <property type="term" value="F:heme binding"/>
    <property type="evidence" value="ECO:0007669"/>
    <property type="project" value="InterPro"/>
</dbReference>
<keyword evidence="5 8" id="KW-0560">Oxidoreductase</keyword>
<dbReference type="CDD" id="cd20625">
    <property type="entry name" value="CYP164-like"/>
    <property type="match status" value="1"/>
</dbReference>
<evidence type="ECO:0000256" key="7">
    <source>
        <dbReference type="ARBA" id="ARBA00023033"/>
    </source>
</evidence>
<dbReference type="SUPFAM" id="SSF48264">
    <property type="entry name" value="Cytochrome P450"/>
    <property type="match status" value="1"/>
</dbReference>
<keyword evidence="4 8" id="KW-0479">Metal-binding</keyword>
<dbReference type="GO" id="GO:0004497">
    <property type="term" value="F:monooxygenase activity"/>
    <property type="evidence" value="ECO:0007669"/>
    <property type="project" value="UniProtKB-KW"/>
</dbReference>
<dbReference type="PANTHER" id="PTHR46696:SF1">
    <property type="entry name" value="CYTOCHROME P450 YJIB-RELATED"/>
    <property type="match status" value="1"/>
</dbReference>
<dbReference type="GO" id="GO:0005506">
    <property type="term" value="F:iron ion binding"/>
    <property type="evidence" value="ECO:0007669"/>
    <property type="project" value="InterPro"/>
</dbReference>
<evidence type="ECO:0000256" key="2">
    <source>
        <dbReference type="ARBA" id="ARBA00010617"/>
    </source>
</evidence>
<dbReference type="GO" id="GO:0016705">
    <property type="term" value="F:oxidoreductase activity, acting on paired donors, with incorporation or reduction of molecular oxygen"/>
    <property type="evidence" value="ECO:0007669"/>
    <property type="project" value="InterPro"/>
</dbReference>
<comment type="cofactor">
    <cofactor evidence="1">
        <name>heme</name>
        <dbReference type="ChEBI" id="CHEBI:30413"/>
    </cofactor>
</comment>
<keyword evidence="6 8" id="KW-0408">Iron</keyword>
<evidence type="ECO:0000313" key="9">
    <source>
        <dbReference type="EMBL" id="TDU32167.1"/>
    </source>
</evidence>
<evidence type="ECO:0000256" key="8">
    <source>
        <dbReference type="RuleBase" id="RU000461"/>
    </source>
</evidence>
<evidence type="ECO:0000256" key="5">
    <source>
        <dbReference type="ARBA" id="ARBA00023002"/>
    </source>
</evidence>
<organism evidence="9 10">
    <name type="scientific">Panacagrimonas perspica</name>
    <dbReference type="NCBI Taxonomy" id="381431"/>
    <lineage>
        <taxon>Bacteria</taxon>
        <taxon>Pseudomonadati</taxon>
        <taxon>Pseudomonadota</taxon>
        <taxon>Gammaproteobacteria</taxon>
        <taxon>Nevskiales</taxon>
        <taxon>Nevskiaceae</taxon>
        <taxon>Panacagrimonas</taxon>
    </lineage>
</organism>
<protein>
    <recommendedName>
        <fullName evidence="11">Cytochrome P450</fullName>
    </recommendedName>
</protein>
<dbReference type="PROSITE" id="PS00086">
    <property type="entry name" value="CYTOCHROME_P450"/>
    <property type="match status" value="1"/>
</dbReference>
<name>A0A4R7PDK5_9GAMM</name>
<keyword evidence="7 8" id="KW-0503">Monooxygenase</keyword>
<evidence type="ECO:0008006" key="11">
    <source>
        <dbReference type="Google" id="ProtNLM"/>
    </source>
</evidence>
<dbReference type="FunFam" id="1.10.630.10:FF:000018">
    <property type="entry name" value="Cytochrome P450 monooxygenase"/>
    <property type="match status" value="1"/>
</dbReference>
<sequence length="408" mass="45947">MTSAIDTSIPVDTGDWCGADPFAPNFRDDPYPSLHALRARDPVNLTPVNTWRISRYDDVATIFRKAKTSQTLADGTAPNFDPLDTRGSFLEFMLNMDDPEHQRLRRLAMQSLGPNTVRQMEDEVKKTVEQTLDKALAQGGMEIIQDMAHLVPSRMVCQIMGIPESDRELFNEWTGARTNAFFARFLPPDVQQRTRDAGNAMADYFENLVRERRGNLGNDLISALIRAEAEGDKLRDGELVVQAIGIIVAGYETTIGLIGNGTRAFLDHPEQLALLREDPGLINNAIEECLRYDTPILFNWRVLQEPFEVSGKILPADAVLWMMLGSANRDPARFPEPDRFDIRRRDVAHQAFGGGVHFCLGNALARMEARHAIGQFALRTKGIEIRQGKLEWSHSFFRVMAQLPITFH</sequence>
<keyword evidence="3 8" id="KW-0349">Heme</keyword>
<dbReference type="PANTHER" id="PTHR46696">
    <property type="entry name" value="P450, PUTATIVE (EUROFUNG)-RELATED"/>
    <property type="match status" value="1"/>
</dbReference>
<comment type="similarity">
    <text evidence="2 8">Belongs to the cytochrome P450 family.</text>
</comment>
<keyword evidence="10" id="KW-1185">Reference proteome</keyword>
<dbReference type="InterPro" id="IPR001128">
    <property type="entry name" value="Cyt_P450"/>
</dbReference>
<dbReference type="InterPro" id="IPR036396">
    <property type="entry name" value="Cyt_P450_sf"/>
</dbReference>
<gene>
    <name evidence="9" type="ORF">DFR24_1556</name>
</gene>
<proteinExistence type="inferred from homology"/>
<evidence type="ECO:0000256" key="1">
    <source>
        <dbReference type="ARBA" id="ARBA00001971"/>
    </source>
</evidence>
<evidence type="ECO:0000256" key="4">
    <source>
        <dbReference type="ARBA" id="ARBA00022723"/>
    </source>
</evidence>
<dbReference type="Pfam" id="PF00067">
    <property type="entry name" value="p450"/>
    <property type="match status" value="1"/>
</dbReference>
<dbReference type="Gene3D" id="1.10.630.10">
    <property type="entry name" value="Cytochrome P450"/>
    <property type="match status" value="1"/>
</dbReference>
<reference evidence="9 10" key="1">
    <citation type="submission" date="2019-03" db="EMBL/GenBank/DDBJ databases">
        <title>Genomic Encyclopedia of Type Strains, Phase IV (KMG-IV): sequencing the most valuable type-strain genomes for metagenomic binning, comparative biology and taxonomic classification.</title>
        <authorList>
            <person name="Goeker M."/>
        </authorList>
    </citation>
    <scope>NUCLEOTIDE SEQUENCE [LARGE SCALE GENOMIC DNA]</scope>
    <source>
        <strain evidence="9 10">DSM 26377</strain>
    </source>
</reference>
<accession>A0A4R7PDK5</accession>
<dbReference type="EMBL" id="SOBT01000008">
    <property type="protein sequence ID" value="TDU32167.1"/>
    <property type="molecule type" value="Genomic_DNA"/>
</dbReference>
<dbReference type="AlphaFoldDB" id="A0A4R7PDK5"/>
<dbReference type="InterPro" id="IPR002397">
    <property type="entry name" value="Cyt_P450_B"/>
</dbReference>
<evidence type="ECO:0000256" key="6">
    <source>
        <dbReference type="ARBA" id="ARBA00023004"/>
    </source>
</evidence>
<evidence type="ECO:0000256" key="3">
    <source>
        <dbReference type="ARBA" id="ARBA00022617"/>
    </source>
</evidence>
<dbReference type="PRINTS" id="PR00359">
    <property type="entry name" value="BP450"/>
</dbReference>
<evidence type="ECO:0000313" key="10">
    <source>
        <dbReference type="Proteomes" id="UP000295341"/>
    </source>
</evidence>
<dbReference type="InterPro" id="IPR017972">
    <property type="entry name" value="Cyt_P450_CS"/>
</dbReference>
<dbReference type="Proteomes" id="UP000295341">
    <property type="component" value="Unassembled WGS sequence"/>
</dbReference>
<dbReference type="RefSeq" id="WP_162851099.1">
    <property type="nucleotide sequence ID" value="NZ_MWIN01000030.1"/>
</dbReference>
<comment type="caution">
    <text evidence="9">The sequence shown here is derived from an EMBL/GenBank/DDBJ whole genome shotgun (WGS) entry which is preliminary data.</text>
</comment>